<dbReference type="InterPro" id="IPR001128">
    <property type="entry name" value="Cyt_P450"/>
</dbReference>
<dbReference type="Proteomes" id="UP000799118">
    <property type="component" value="Unassembled WGS sequence"/>
</dbReference>
<dbReference type="GO" id="GO:0016705">
    <property type="term" value="F:oxidoreductase activity, acting on paired donors, with incorporation or reduction of molecular oxygen"/>
    <property type="evidence" value="ECO:0007669"/>
    <property type="project" value="InterPro"/>
</dbReference>
<reference evidence="15" key="1">
    <citation type="journal article" date="2019" name="Environ. Microbiol.">
        <title>Fungal ecological strategies reflected in gene transcription - a case study of two litter decomposers.</title>
        <authorList>
            <person name="Barbi F."/>
            <person name="Kohler A."/>
            <person name="Barry K."/>
            <person name="Baskaran P."/>
            <person name="Daum C."/>
            <person name="Fauchery L."/>
            <person name="Ihrmark K."/>
            <person name="Kuo A."/>
            <person name="LaButti K."/>
            <person name="Lipzen A."/>
            <person name="Morin E."/>
            <person name="Grigoriev I.V."/>
            <person name="Henrissat B."/>
            <person name="Lindahl B."/>
            <person name="Martin F."/>
        </authorList>
    </citation>
    <scope>NUCLEOTIDE SEQUENCE</scope>
    <source>
        <strain evidence="15">JB14</strain>
    </source>
</reference>
<evidence type="ECO:0000256" key="3">
    <source>
        <dbReference type="ARBA" id="ARBA00004721"/>
    </source>
</evidence>
<evidence type="ECO:0000256" key="2">
    <source>
        <dbReference type="ARBA" id="ARBA00004370"/>
    </source>
</evidence>
<dbReference type="OrthoDB" id="1470350at2759"/>
<dbReference type="PANTHER" id="PTHR24305:SF166">
    <property type="entry name" value="CYTOCHROME P450 12A4, MITOCHONDRIAL-RELATED"/>
    <property type="match status" value="1"/>
</dbReference>
<evidence type="ECO:0000256" key="12">
    <source>
        <dbReference type="ARBA" id="ARBA00023136"/>
    </source>
</evidence>
<dbReference type="AlphaFoldDB" id="A0A6A4GLW4"/>
<organism evidence="15 16">
    <name type="scientific">Gymnopus androsaceus JB14</name>
    <dbReference type="NCBI Taxonomy" id="1447944"/>
    <lineage>
        <taxon>Eukaryota</taxon>
        <taxon>Fungi</taxon>
        <taxon>Dikarya</taxon>
        <taxon>Basidiomycota</taxon>
        <taxon>Agaricomycotina</taxon>
        <taxon>Agaricomycetes</taxon>
        <taxon>Agaricomycetidae</taxon>
        <taxon>Agaricales</taxon>
        <taxon>Marasmiineae</taxon>
        <taxon>Omphalotaceae</taxon>
        <taxon>Gymnopus</taxon>
    </lineage>
</organism>
<comment type="subcellular location">
    <subcellularLocation>
        <location evidence="2">Membrane</location>
    </subcellularLocation>
</comment>
<gene>
    <name evidence="15" type="ORF">BT96DRAFT_891446</name>
</gene>
<name>A0A6A4GLW4_9AGAR</name>
<dbReference type="PRINTS" id="PR00385">
    <property type="entry name" value="P450"/>
</dbReference>
<evidence type="ECO:0000256" key="11">
    <source>
        <dbReference type="ARBA" id="ARBA00023033"/>
    </source>
</evidence>
<keyword evidence="11" id="KW-0503">Monooxygenase</keyword>
<dbReference type="GO" id="GO:0020037">
    <property type="term" value="F:heme binding"/>
    <property type="evidence" value="ECO:0007669"/>
    <property type="project" value="InterPro"/>
</dbReference>
<dbReference type="PRINTS" id="PR00463">
    <property type="entry name" value="EP450I"/>
</dbReference>
<evidence type="ECO:0000313" key="15">
    <source>
        <dbReference type="EMBL" id="KAE9386739.1"/>
    </source>
</evidence>
<comment type="similarity">
    <text evidence="4">Belongs to the cytochrome P450 family.</text>
</comment>
<evidence type="ECO:0000256" key="7">
    <source>
        <dbReference type="ARBA" id="ARBA00022723"/>
    </source>
</evidence>
<dbReference type="Pfam" id="PF00067">
    <property type="entry name" value="p450"/>
    <property type="match status" value="1"/>
</dbReference>
<keyword evidence="5 13" id="KW-0349">Heme</keyword>
<comment type="pathway">
    <text evidence="3">Secondary metabolite biosynthesis; terpenoid biosynthesis.</text>
</comment>
<evidence type="ECO:0000256" key="1">
    <source>
        <dbReference type="ARBA" id="ARBA00001971"/>
    </source>
</evidence>
<evidence type="ECO:0000313" key="16">
    <source>
        <dbReference type="Proteomes" id="UP000799118"/>
    </source>
</evidence>
<keyword evidence="10 13" id="KW-0408">Iron</keyword>
<proteinExistence type="inferred from homology"/>
<evidence type="ECO:0000256" key="8">
    <source>
        <dbReference type="ARBA" id="ARBA00022989"/>
    </source>
</evidence>
<dbReference type="InterPro" id="IPR050121">
    <property type="entry name" value="Cytochrome_P450_monoxygenase"/>
</dbReference>
<evidence type="ECO:0000256" key="6">
    <source>
        <dbReference type="ARBA" id="ARBA00022692"/>
    </source>
</evidence>
<dbReference type="GO" id="GO:0004497">
    <property type="term" value="F:monooxygenase activity"/>
    <property type="evidence" value="ECO:0007669"/>
    <property type="project" value="UniProtKB-KW"/>
</dbReference>
<dbReference type="InterPro" id="IPR036396">
    <property type="entry name" value="Cyt_P450_sf"/>
</dbReference>
<keyword evidence="12 14" id="KW-0472">Membrane</keyword>
<evidence type="ECO:0000256" key="14">
    <source>
        <dbReference type="SAM" id="Phobius"/>
    </source>
</evidence>
<comment type="cofactor">
    <cofactor evidence="1 13">
        <name>heme</name>
        <dbReference type="ChEBI" id="CHEBI:30413"/>
    </cofactor>
</comment>
<dbReference type="SUPFAM" id="SSF48264">
    <property type="entry name" value="Cytochrome P450"/>
    <property type="match status" value="1"/>
</dbReference>
<dbReference type="InterPro" id="IPR002401">
    <property type="entry name" value="Cyt_P450_E_grp-I"/>
</dbReference>
<accession>A0A6A4GLW4</accession>
<keyword evidence="6 14" id="KW-0812">Transmembrane</keyword>
<keyword evidence="16" id="KW-1185">Reference proteome</keyword>
<dbReference type="PANTHER" id="PTHR24305">
    <property type="entry name" value="CYTOCHROME P450"/>
    <property type="match status" value="1"/>
</dbReference>
<evidence type="ECO:0000256" key="4">
    <source>
        <dbReference type="ARBA" id="ARBA00010617"/>
    </source>
</evidence>
<feature type="binding site" description="axial binding residue" evidence="13">
    <location>
        <position position="468"/>
    </location>
    <ligand>
        <name>heme</name>
        <dbReference type="ChEBI" id="CHEBI:30413"/>
    </ligand>
    <ligandPart>
        <name>Fe</name>
        <dbReference type="ChEBI" id="CHEBI:18248"/>
    </ligandPart>
</feature>
<dbReference type="EMBL" id="ML769851">
    <property type="protein sequence ID" value="KAE9386739.1"/>
    <property type="molecule type" value="Genomic_DNA"/>
</dbReference>
<dbReference type="GO" id="GO:0016020">
    <property type="term" value="C:membrane"/>
    <property type="evidence" value="ECO:0007669"/>
    <property type="project" value="UniProtKB-SubCell"/>
</dbReference>
<evidence type="ECO:0000256" key="5">
    <source>
        <dbReference type="ARBA" id="ARBA00022617"/>
    </source>
</evidence>
<feature type="transmembrane region" description="Helical" evidence="14">
    <location>
        <begin position="6"/>
        <end position="23"/>
    </location>
</feature>
<sequence length="527" mass="59308">MERPFFTAAIGFTTALTFLLLLWRRRRSDILRKIPGPPSSSWLYGHMQELILAENYGDHEFKWQEQYGMVYKVKGCFGQDRLMVSDPTALKYILNDNVTFARSEQQQRVVRELVGEKTISYVHGADHRRLRNIMNPAFSASYIHTLPPIFKKVADRLIENWETAQESHASDTPMDVFHSLHVASLDAIGEAVMGFSVHNHPDYVNSYADLLTLSSVRSKRAILADAFIPYVPRFIFSASMQLPTSAARFIRKNKNVSNRVSHELYQSRKETLGMGEKPKDLLSVMVKATMSNQSAGKMTQEEFSQVISAVVIAGHETTANTIAWALYELAKNPEYQEQLRQEINTKLTRGDPTCNDLDALLHLNAFMKEVLRIYAGLPISERQVTSDTVIPLSKPIITTTGEQIHEIPVDKGQHIAVTISAYNKLVPVWGKDALDFKPSRWLDGSVPTSNAIGPYANLLTFLGGSRVCIGWRFAITEMQVIISELLRHYYFNLPSESEICCNVAFTIIPVAKATGSPSLPLIVTRVE</sequence>
<keyword evidence="7 13" id="KW-0479">Metal-binding</keyword>
<dbReference type="GO" id="GO:0005506">
    <property type="term" value="F:iron ion binding"/>
    <property type="evidence" value="ECO:0007669"/>
    <property type="project" value="InterPro"/>
</dbReference>
<dbReference type="Gene3D" id="1.10.630.10">
    <property type="entry name" value="Cytochrome P450"/>
    <property type="match status" value="1"/>
</dbReference>
<keyword evidence="9" id="KW-0560">Oxidoreductase</keyword>
<evidence type="ECO:0000256" key="13">
    <source>
        <dbReference type="PIRSR" id="PIRSR602401-1"/>
    </source>
</evidence>
<evidence type="ECO:0000256" key="9">
    <source>
        <dbReference type="ARBA" id="ARBA00023002"/>
    </source>
</evidence>
<keyword evidence="8 14" id="KW-1133">Transmembrane helix</keyword>
<protein>
    <submittedName>
        <fullName evidence="15">Cytochrome P450</fullName>
    </submittedName>
</protein>
<evidence type="ECO:0000256" key="10">
    <source>
        <dbReference type="ARBA" id="ARBA00023004"/>
    </source>
</evidence>